<evidence type="ECO:0000256" key="4">
    <source>
        <dbReference type="ARBA" id="ARBA00029447"/>
    </source>
</evidence>
<dbReference type="InterPro" id="IPR003660">
    <property type="entry name" value="HAMP_dom"/>
</dbReference>
<dbReference type="SMART" id="SM00304">
    <property type="entry name" value="HAMP"/>
    <property type="match status" value="1"/>
</dbReference>
<evidence type="ECO:0000256" key="2">
    <source>
        <dbReference type="ARBA" id="ARBA00022989"/>
    </source>
</evidence>
<feature type="domain" description="HAMP" evidence="8">
    <location>
        <begin position="226"/>
        <end position="278"/>
    </location>
</feature>
<dbReference type="AlphaFoldDB" id="A0A4P7IJU4"/>
<evidence type="ECO:0000256" key="1">
    <source>
        <dbReference type="ARBA" id="ARBA00022692"/>
    </source>
</evidence>
<evidence type="ECO:0000256" key="3">
    <source>
        <dbReference type="ARBA" id="ARBA00023224"/>
    </source>
</evidence>
<dbReference type="GO" id="GO:0016020">
    <property type="term" value="C:membrane"/>
    <property type="evidence" value="ECO:0007669"/>
    <property type="project" value="InterPro"/>
</dbReference>
<evidence type="ECO:0000313" key="9">
    <source>
        <dbReference type="EMBL" id="QBX57053.1"/>
    </source>
</evidence>
<dbReference type="InterPro" id="IPR004090">
    <property type="entry name" value="Chemotax_Me-accpt_rcpt"/>
</dbReference>
<evidence type="ECO:0000313" key="10">
    <source>
        <dbReference type="Proteomes" id="UP000294853"/>
    </source>
</evidence>
<dbReference type="OrthoDB" id="8667074at2"/>
<keyword evidence="10" id="KW-1185">Reference proteome</keyword>
<dbReference type="InterPro" id="IPR004089">
    <property type="entry name" value="MCPsignal_dom"/>
</dbReference>
<dbReference type="PROSITE" id="PS50885">
    <property type="entry name" value="HAMP"/>
    <property type="match status" value="1"/>
</dbReference>
<dbReference type="GO" id="GO:0006935">
    <property type="term" value="P:chemotaxis"/>
    <property type="evidence" value="ECO:0007669"/>
    <property type="project" value="InterPro"/>
</dbReference>
<dbReference type="Proteomes" id="UP000294853">
    <property type="component" value="Chromosome"/>
</dbReference>
<organism evidence="9 10">
    <name type="scientific">Nocardioides seonyuensis</name>
    <dbReference type="NCBI Taxonomy" id="2518371"/>
    <lineage>
        <taxon>Bacteria</taxon>
        <taxon>Bacillati</taxon>
        <taxon>Actinomycetota</taxon>
        <taxon>Actinomycetes</taxon>
        <taxon>Propionibacteriales</taxon>
        <taxon>Nocardioidaceae</taxon>
        <taxon>Nocardioides</taxon>
    </lineage>
</organism>
<dbReference type="EMBL" id="CP038436">
    <property type="protein sequence ID" value="QBX57053.1"/>
    <property type="molecule type" value="Genomic_DNA"/>
</dbReference>
<reference evidence="9 10" key="1">
    <citation type="submission" date="2019-03" db="EMBL/GenBank/DDBJ databases">
        <title>Three New Species of Nocardioides, Nocardioides euryhalodurans sp. nov., Nocardioides seonyuensis sp. nov. and Nocardioides eburneoflavus sp. nov. Iolated from Soil.</title>
        <authorList>
            <person name="Roh S.G."/>
            <person name="Lee C."/>
            <person name="Kim M.-K."/>
            <person name="Kim S.B."/>
        </authorList>
    </citation>
    <scope>NUCLEOTIDE SEQUENCE [LARGE SCALE GENOMIC DNA]</scope>
    <source>
        <strain evidence="9 10">MMS17-SY207-3</strain>
    </source>
</reference>
<dbReference type="PANTHER" id="PTHR32089">
    <property type="entry name" value="METHYL-ACCEPTING CHEMOTAXIS PROTEIN MCPB"/>
    <property type="match status" value="1"/>
</dbReference>
<dbReference type="Pfam" id="PF00672">
    <property type="entry name" value="HAMP"/>
    <property type="match status" value="1"/>
</dbReference>
<evidence type="ECO:0000259" key="7">
    <source>
        <dbReference type="PROSITE" id="PS50111"/>
    </source>
</evidence>
<dbReference type="SMART" id="SM00283">
    <property type="entry name" value="MA"/>
    <property type="match status" value="1"/>
</dbReference>
<dbReference type="CDD" id="cd06225">
    <property type="entry name" value="HAMP"/>
    <property type="match status" value="1"/>
</dbReference>
<feature type="domain" description="Methyl-accepting transducer" evidence="7">
    <location>
        <begin position="283"/>
        <end position="526"/>
    </location>
</feature>
<dbReference type="Gene3D" id="1.10.287.950">
    <property type="entry name" value="Methyl-accepting chemotaxis protein"/>
    <property type="match status" value="1"/>
</dbReference>
<dbReference type="GO" id="GO:0007165">
    <property type="term" value="P:signal transduction"/>
    <property type="evidence" value="ECO:0007669"/>
    <property type="project" value="UniProtKB-KW"/>
</dbReference>
<dbReference type="KEGG" id="nsn:EXE58_17510"/>
<keyword evidence="2 6" id="KW-1133">Transmembrane helix</keyword>
<feature type="transmembrane region" description="Helical" evidence="6">
    <location>
        <begin position="12"/>
        <end position="36"/>
    </location>
</feature>
<sequence length="541" mass="56104">MPAPLRLDNLRIGARLSAVFALCGLLIAAAFIYDLVSEDRLEQQRDQVSAVLEAQQIGDDLLVAINDLTGWQGLYVADAAAYGVEKGLAEDAYNVQGFDTAWEGVQQLFSEADTSALTEEEAAIVQDVEAYFTTFHAEDAALREMLRSDGLEALPDVMASINDGPAGAAWTDTYEANAEFQELIDARVEKLEAKVDDTSAGQRVRVAGGLALAALVTVLLLVHVTRSITAPLRQIADQLRQVAAGRLDVRSGLERTDEVGEMSRALDEALESLSTSMRGMDDNAQSLAAASEELLAVSAQLSSSAAESTREAKQLAGTADSVSGNVSTLAAGTEQMSASIREIARNAAAAADVAGGAVLTAESTSTTVAKLGDSSSEIGNVVKVISSIAEQTNLLALNATIEAARAGEAGKGFAVVAGEVKELAQETSRATGEISSRIAAIQADTSAAVQAIAEISAVIAQISDSQTTIAAAVEEQTATTNEMSRHVTQAASGSLEIAGSTSGLARLVADGDGAASSTSAAAEELARMAAQMREQVGRFTY</sequence>
<comment type="similarity">
    <text evidence="4">Belongs to the methyl-accepting chemotaxis (MCP) protein family.</text>
</comment>
<feature type="transmembrane region" description="Helical" evidence="6">
    <location>
        <begin position="204"/>
        <end position="224"/>
    </location>
</feature>
<name>A0A4P7IJU4_9ACTN</name>
<dbReference type="PROSITE" id="PS50111">
    <property type="entry name" value="CHEMOTAXIS_TRANSDUC_2"/>
    <property type="match status" value="1"/>
</dbReference>
<dbReference type="GO" id="GO:0004888">
    <property type="term" value="F:transmembrane signaling receptor activity"/>
    <property type="evidence" value="ECO:0007669"/>
    <property type="project" value="InterPro"/>
</dbReference>
<dbReference type="Pfam" id="PF00015">
    <property type="entry name" value="MCPsignal"/>
    <property type="match status" value="1"/>
</dbReference>
<protein>
    <submittedName>
        <fullName evidence="9">Methyl-accepting chemotaxis protein</fullName>
    </submittedName>
</protein>
<evidence type="ECO:0000259" key="8">
    <source>
        <dbReference type="PROSITE" id="PS50885"/>
    </source>
</evidence>
<accession>A0A4P7IJU4</accession>
<dbReference type="RefSeq" id="WP_135269038.1">
    <property type="nucleotide sequence ID" value="NZ_CP038436.1"/>
</dbReference>
<gene>
    <name evidence="9" type="ORF">EXE58_17510</name>
</gene>
<evidence type="ECO:0000256" key="5">
    <source>
        <dbReference type="PROSITE-ProRule" id="PRU00284"/>
    </source>
</evidence>
<evidence type="ECO:0000256" key="6">
    <source>
        <dbReference type="SAM" id="Phobius"/>
    </source>
</evidence>
<keyword evidence="3 5" id="KW-0807">Transducer</keyword>
<proteinExistence type="inferred from homology"/>
<dbReference type="PRINTS" id="PR00260">
    <property type="entry name" value="CHEMTRNSDUCR"/>
</dbReference>
<dbReference type="SUPFAM" id="SSF58104">
    <property type="entry name" value="Methyl-accepting chemotaxis protein (MCP) signaling domain"/>
    <property type="match status" value="1"/>
</dbReference>
<keyword evidence="1 6" id="KW-0812">Transmembrane</keyword>
<dbReference type="PANTHER" id="PTHR32089:SF112">
    <property type="entry name" value="LYSOZYME-LIKE PROTEIN-RELATED"/>
    <property type="match status" value="1"/>
</dbReference>
<keyword evidence="6" id="KW-0472">Membrane</keyword>